<gene>
    <name evidence="2" type="ORF">PYK22_00611</name>
</gene>
<accession>A0A0B6WV40</accession>
<dbReference type="STRING" id="454194.PYK22_00611"/>
<protein>
    <submittedName>
        <fullName evidence="2">Glycine/sarcosine/betaine reductase selenoprotein B (GRDB)</fullName>
        <ecNumber evidence="2">1.21.4.1</ecNumber>
    </submittedName>
</protein>
<dbReference type="GO" id="GO:0050002">
    <property type="term" value="F:D-proline reductase activity"/>
    <property type="evidence" value="ECO:0007669"/>
    <property type="project" value="UniProtKB-EC"/>
</dbReference>
<reference evidence="2 3" key="2">
    <citation type="submission" date="2015-01" db="EMBL/GenBank/DDBJ databases">
        <title>Complete genome sequence of Pyrinomonas methylaliphatogenes type strain K22T.</title>
        <authorList>
            <person name="Lee K.C.Y."/>
            <person name="Power J.F."/>
            <person name="Dunfield P.F."/>
            <person name="Morgan X.C."/>
            <person name="Huttenhower C."/>
            <person name="Stott M.B."/>
        </authorList>
    </citation>
    <scope>NUCLEOTIDE SEQUENCE [LARGE SCALE GENOMIC DNA]</scope>
    <source>
        <strain evidence="2 3">K22</strain>
    </source>
</reference>
<proteinExistence type="predicted"/>
<dbReference type="Pfam" id="PF07355">
    <property type="entry name" value="GRDB"/>
    <property type="match status" value="1"/>
</dbReference>
<evidence type="ECO:0000256" key="1">
    <source>
        <dbReference type="ARBA" id="ARBA00023002"/>
    </source>
</evidence>
<name>A0A0B6WV40_9BACT</name>
<dbReference type="EMBL" id="CBXV010000002">
    <property type="protein sequence ID" value="CDM64617.1"/>
    <property type="molecule type" value="Genomic_DNA"/>
</dbReference>
<reference evidence="2 3" key="1">
    <citation type="submission" date="2013-12" db="EMBL/GenBank/DDBJ databases">
        <authorList>
            <person name="Stott M."/>
        </authorList>
    </citation>
    <scope>NUCLEOTIDE SEQUENCE [LARGE SCALE GENOMIC DNA]</scope>
    <source>
        <strain evidence="2 3">K22</strain>
    </source>
</reference>
<evidence type="ECO:0000313" key="3">
    <source>
        <dbReference type="Proteomes" id="UP000031518"/>
    </source>
</evidence>
<dbReference type="Proteomes" id="UP000031518">
    <property type="component" value="Unassembled WGS sequence"/>
</dbReference>
<keyword evidence="1 2" id="KW-0560">Oxidoreductase</keyword>
<dbReference type="AlphaFoldDB" id="A0A0B6WV40"/>
<evidence type="ECO:0000313" key="2">
    <source>
        <dbReference type="EMBL" id="CDM64617.1"/>
    </source>
</evidence>
<dbReference type="RefSeq" id="WP_041974165.1">
    <property type="nucleotide sequence ID" value="NZ_CBXV010000002.1"/>
</dbReference>
<organism evidence="2 3">
    <name type="scientific">Pyrinomonas methylaliphatogenes</name>
    <dbReference type="NCBI Taxonomy" id="454194"/>
    <lineage>
        <taxon>Bacteria</taxon>
        <taxon>Pseudomonadati</taxon>
        <taxon>Acidobacteriota</taxon>
        <taxon>Blastocatellia</taxon>
        <taxon>Blastocatellales</taxon>
        <taxon>Pyrinomonadaceae</taxon>
        <taxon>Pyrinomonas</taxon>
    </lineage>
</organism>
<dbReference type="EC" id="1.21.4.1" evidence="2"/>
<keyword evidence="3" id="KW-1185">Reference proteome</keyword>
<dbReference type="OrthoDB" id="1550957at2"/>
<dbReference type="InterPro" id="IPR010187">
    <property type="entry name" value="Various_sel_PB"/>
</dbReference>
<sequence>MEIIEKVNDWRERYRDWQQRSDPTSDDLSDYPFIENRRAPFIPLRRALPLLNLALVSSAGAYVDGTEPFDTKAPGGDISFREIPTLVEPEDLRFVARGYDPAAVQADINAQIPLQRLFEFEDNNIIGRLVPAFWSFCGFITDAARFVEEAMPRLIERIRRYEAQAVLLIPASRLCHQTMGLAARAIEAAGIPTMMIAVEREVTDLVRPPRAGYYPGQFGAVAGQPNWPEHQKRVLDEALRLLEPMSEPDVRRLSVDIETEVELQRGEK</sequence>